<dbReference type="Pfam" id="PF23597">
    <property type="entry name" value="KIAA0319_N"/>
    <property type="match status" value="1"/>
</dbReference>
<evidence type="ECO:0000256" key="1">
    <source>
        <dbReference type="ARBA" id="ARBA00004236"/>
    </source>
</evidence>
<evidence type="ECO:0000256" key="2">
    <source>
        <dbReference type="ARBA" id="ARBA00022475"/>
    </source>
</evidence>
<dbReference type="SUPFAM" id="SSF49299">
    <property type="entry name" value="PKD domain"/>
    <property type="match status" value="4"/>
</dbReference>
<dbReference type="AlphaFoldDB" id="A0AAD9L4X1"/>
<dbReference type="InterPro" id="IPR035986">
    <property type="entry name" value="PKD_dom_sf"/>
</dbReference>
<dbReference type="Pfam" id="PF22352">
    <property type="entry name" value="K319L-like_PKD"/>
    <property type="match status" value="5"/>
</dbReference>
<comment type="subcellular location">
    <subcellularLocation>
        <location evidence="1">Cell membrane</location>
    </subcellularLocation>
</comment>
<feature type="compositionally biased region" description="Low complexity" evidence="8">
    <location>
        <begin position="252"/>
        <end position="279"/>
    </location>
</feature>
<evidence type="ECO:0000313" key="10">
    <source>
        <dbReference type="EMBL" id="KAK2183104.1"/>
    </source>
</evidence>
<organism evidence="10 11">
    <name type="scientific">Ridgeia piscesae</name>
    <name type="common">Tubeworm</name>
    <dbReference type="NCBI Taxonomy" id="27915"/>
    <lineage>
        <taxon>Eukaryota</taxon>
        <taxon>Metazoa</taxon>
        <taxon>Spiralia</taxon>
        <taxon>Lophotrochozoa</taxon>
        <taxon>Annelida</taxon>
        <taxon>Polychaeta</taxon>
        <taxon>Sedentaria</taxon>
        <taxon>Canalipalpata</taxon>
        <taxon>Sabellida</taxon>
        <taxon>Siboglinidae</taxon>
        <taxon>Ridgeia</taxon>
    </lineage>
</organism>
<evidence type="ECO:0000256" key="5">
    <source>
        <dbReference type="ARBA" id="ARBA00022989"/>
    </source>
</evidence>
<feature type="region of interest" description="Disordered" evidence="8">
    <location>
        <begin position="246"/>
        <end position="279"/>
    </location>
</feature>
<evidence type="ECO:0000256" key="4">
    <source>
        <dbReference type="ARBA" id="ARBA00022737"/>
    </source>
</evidence>
<evidence type="ECO:0000259" key="9">
    <source>
        <dbReference type="PROSITE" id="PS01186"/>
    </source>
</evidence>
<keyword evidence="2" id="KW-1003">Cell membrane</keyword>
<evidence type="ECO:0000256" key="8">
    <source>
        <dbReference type="SAM" id="MobiDB-lite"/>
    </source>
</evidence>
<dbReference type="FunFam" id="2.60.40.10:FF:000061">
    <property type="entry name" value="Dyslexia-associated protein KIAA0319 homolog"/>
    <property type="match status" value="3"/>
</dbReference>
<feature type="domain" description="EGF-like" evidence="9">
    <location>
        <begin position="161"/>
        <end position="176"/>
    </location>
</feature>
<sequence length="824" mass="89125">MVTCVFVVAVAKGDLCVDYSDAELQRGVNVGAVPLGGAEAAVYRAVKTVHTLHGCVVSCCSSPVCDTVFLHNRDCYLLQCNSTASCQPHVTHDGKFNETYLLNVKPIKSSGSVRQGETSTTPAVTTTNGQSVSTIPCSPEDPSSCGPHDACHQVSQTLYVCQCVRGYTRNDTSKLCTEVLTCTFGLFDCAANMKCVPYNSRSRVGTCQCGDGFVRDDKTHECVKATCRSYSGMFVCVCVCMDKKNAASSPQKDSGTTTDKSSSTPMTTTTPPTTTTTTVSTTTTLQQLVVSAGENKVLQLPVDECTLSAYTVPVDTSNEYNYKWSLISSSLGDKQGKMSGIDTATCKLSELKAGFYMFQVAVSSVGKYGEAYVNVTVLQPARNNTAPVAVVSPTAQKVNQPNDVVIDGSGSTDDSGVVKYHWVQVSGPLNNQQIKDEEMSKPMLVLKGLSPGDYRFKLIVTDSDGAENSTIANVTLIKEKDYPPKANAGSNKIISLPKNAVTLFGNGSTDDKGIISYEWTKTSDSVKLAADMRGVRTPFLHLEHLEAGDYTFTLKVTDTAHQMSSADVHVFVKQETNQPPEARAGEDQTVFLPTDFVKLNGANSKDDQKIETYLWTQVSGPNTASIENADRVVATASKLVLGVYKFQLTVADAEKMESSSTITVSVKQNTNQPPVADAGGDQKLYLPVSLVSLDGSKSTDDKGIVSYKWQKKENSLAAGVVLNNSDKHSVLELTKLVAGRYIFELTVLDEEGLSSTDTASVVVMPYLYKNDLVEIYLKEDITEFTEANKVTLLADIALLMHKPSQKRELKVHMETLDMRQDIGW</sequence>
<proteinExistence type="predicted"/>
<dbReference type="FunFam" id="2.60.40.10:FF:000257">
    <property type="entry name" value="Dyslexia-associated protein KIAA0319-like"/>
    <property type="match status" value="1"/>
</dbReference>
<name>A0AAD9L4X1_RIDPI</name>
<keyword evidence="5" id="KW-1133">Transmembrane helix</keyword>
<dbReference type="PROSITE" id="PS01186">
    <property type="entry name" value="EGF_2"/>
    <property type="match status" value="1"/>
</dbReference>
<dbReference type="GO" id="GO:0005886">
    <property type="term" value="C:plasma membrane"/>
    <property type="evidence" value="ECO:0007669"/>
    <property type="project" value="UniProtKB-SubCell"/>
</dbReference>
<keyword evidence="6" id="KW-0472">Membrane</keyword>
<gene>
    <name evidence="10" type="ORF">NP493_323g02021</name>
</gene>
<dbReference type="InterPro" id="IPR000742">
    <property type="entry name" value="EGF"/>
</dbReference>
<evidence type="ECO:0000313" key="11">
    <source>
        <dbReference type="Proteomes" id="UP001209878"/>
    </source>
</evidence>
<dbReference type="Proteomes" id="UP001209878">
    <property type="component" value="Unassembled WGS sequence"/>
</dbReference>
<dbReference type="InterPro" id="IPR013783">
    <property type="entry name" value="Ig-like_fold"/>
</dbReference>
<keyword evidence="4" id="KW-0677">Repeat</keyword>
<dbReference type="GO" id="GO:0001764">
    <property type="term" value="P:neuron migration"/>
    <property type="evidence" value="ECO:0007669"/>
    <property type="project" value="TreeGrafter"/>
</dbReference>
<dbReference type="SMART" id="SM00089">
    <property type="entry name" value="PKD"/>
    <property type="match status" value="4"/>
</dbReference>
<dbReference type="Gene3D" id="2.60.40.10">
    <property type="entry name" value="Immunoglobulins"/>
    <property type="match status" value="5"/>
</dbReference>
<evidence type="ECO:0000256" key="7">
    <source>
        <dbReference type="ARBA" id="ARBA00023180"/>
    </source>
</evidence>
<dbReference type="InterPro" id="IPR022409">
    <property type="entry name" value="PKD/Chitinase_dom"/>
</dbReference>
<dbReference type="InterPro" id="IPR029865">
    <property type="entry name" value="KIAA0319-like"/>
</dbReference>
<evidence type="ECO:0000256" key="3">
    <source>
        <dbReference type="ARBA" id="ARBA00022692"/>
    </source>
</evidence>
<dbReference type="InterPro" id="IPR013980">
    <property type="entry name" value="MANSC_dom"/>
</dbReference>
<accession>A0AAD9L4X1</accession>
<dbReference type="EMBL" id="JAODUO010000323">
    <property type="protein sequence ID" value="KAK2183104.1"/>
    <property type="molecule type" value="Genomic_DNA"/>
</dbReference>
<comment type="caution">
    <text evidence="10">The sequence shown here is derived from an EMBL/GenBank/DDBJ whole genome shotgun (WGS) entry which is preliminary data.</text>
</comment>
<keyword evidence="11" id="KW-1185">Reference proteome</keyword>
<keyword evidence="3" id="KW-0812">Transmembrane</keyword>
<protein>
    <recommendedName>
        <fullName evidence="9">EGF-like domain-containing protein</fullName>
    </recommendedName>
</protein>
<evidence type="ECO:0000256" key="6">
    <source>
        <dbReference type="ARBA" id="ARBA00023136"/>
    </source>
</evidence>
<keyword evidence="7" id="KW-0325">Glycoprotein</keyword>
<reference evidence="10" key="1">
    <citation type="journal article" date="2023" name="Mol. Biol. Evol.">
        <title>Third-Generation Sequencing Reveals the Adaptive Role of the Epigenome in Three Deep-Sea Polychaetes.</title>
        <authorList>
            <person name="Perez M."/>
            <person name="Aroh O."/>
            <person name="Sun Y."/>
            <person name="Lan Y."/>
            <person name="Juniper S.K."/>
            <person name="Young C.R."/>
            <person name="Angers B."/>
            <person name="Qian P.Y."/>
        </authorList>
    </citation>
    <scope>NUCLEOTIDE SEQUENCE</scope>
    <source>
        <strain evidence="10">R07B-5</strain>
    </source>
</reference>
<dbReference type="PANTHER" id="PTHR46182">
    <property type="entry name" value="FI19480P1"/>
    <property type="match status" value="1"/>
</dbReference>
<dbReference type="GO" id="GO:0031410">
    <property type="term" value="C:cytoplasmic vesicle"/>
    <property type="evidence" value="ECO:0007669"/>
    <property type="project" value="TreeGrafter"/>
</dbReference>
<dbReference type="PANTHER" id="PTHR46182:SF2">
    <property type="entry name" value="FI19480P1"/>
    <property type="match status" value="1"/>
</dbReference>